<feature type="region of interest" description="Disordered" evidence="1">
    <location>
        <begin position="89"/>
        <end position="190"/>
    </location>
</feature>
<evidence type="ECO:0000313" key="2">
    <source>
        <dbReference type="EMBL" id="OZJ05797.1"/>
    </source>
</evidence>
<accession>A0A261Y5B8</accession>
<feature type="region of interest" description="Disordered" evidence="1">
    <location>
        <begin position="1"/>
        <end position="53"/>
    </location>
</feature>
<feature type="compositionally biased region" description="Polar residues" evidence="1">
    <location>
        <begin position="120"/>
        <end position="130"/>
    </location>
</feature>
<evidence type="ECO:0000313" key="3">
    <source>
        <dbReference type="Proteomes" id="UP000242875"/>
    </source>
</evidence>
<keyword evidence="3" id="KW-1185">Reference proteome</keyword>
<comment type="caution">
    <text evidence="2">The sequence shown here is derived from an EMBL/GenBank/DDBJ whole genome shotgun (WGS) entry which is preliminary data.</text>
</comment>
<gene>
    <name evidence="2" type="ORF">BZG36_01279</name>
</gene>
<protein>
    <submittedName>
        <fullName evidence="2">Uncharacterized protein</fullName>
    </submittedName>
</protein>
<feature type="region of interest" description="Disordered" evidence="1">
    <location>
        <begin position="322"/>
        <end position="349"/>
    </location>
</feature>
<feature type="compositionally biased region" description="Low complexity" evidence="1">
    <location>
        <begin position="29"/>
        <end position="44"/>
    </location>
</feature>
<name>A0A261Y5B8_9FUNG</name>
<feature type="region of interest" description="Disordered" evidence="1">
    <location>
        <begin position="441"/>
        <end position="469"/>
    </location>
</feature>
<feature type="compositionally biased region" description="Acidic residues" evidence="1">
    <location>
        <begin position="460"/>
        <end position="469"/>
    </location>
</feature>
<proteinExistence type="predicted"/>
<reference evidence="2 3" key="1">
    <citation type="journal article" date="2017" name="Mycologia">
        <title>Bifiguratus adelaidae, gen. et sp. nov., a new member of Mucoromycotina in endophytic and soil-dwelling habitats.</title>
        <authorList>
            <person name="Torres-Cruz T.J."/>
            <person name="Billingsley Tobias T.L."/>
            <person name="Almatruk M."/>
            <person name="Hesse C."/>
            <person name="Kuske C.R."/>
            <person name="Desiro A."/>
            <person name="Benucci G.M."/>
            <person name="Bonito G."/>
            <person name="Stajich J.E."/>
            <person name="Dunlap C."/>
            <person name="Arnold A.E."/>
            <person name="Porras-Alfaro A."/>
        </authorList>
    </citation>
    <scope>NUCLEOTIDE SEQUENCE [LARGE SCALE GENOMIC DNA]</scope>
    <source>
        <strain evidence="2 3">AZ0501</strain>
    </source>
</reference>
<feature type="compositionally biased region" description="Low complexity" evidence="1">
    <location>
        <begin position="109"/>
        <end position="119"/>
    </location>
</feature>
<feature type="compositionally biased region" description="Acidic residues" evidence="1">
    <location>
        <begin position="96"/>
        <end position="105"/>
    </location>
</feature>
<evidence type="ECO:0000256" key="1">
    <source>
        <dbReference type="SAM" id="MobiDB-lite"/>
    </source>
</evidence>
<dbReference type="Proteomes" id="UP000242875">
    <property type="component" value="Unassembled WGS sequence"/>
</dbReference>
<dbReference type="AlphaFoldDB" id="A0A261Y5B8"/>
<organism evidence="2 3">
    <name type="scientific">Bifiguratus adelaidae</name>
    <dbReference type="NCBI Taxonomy" id="1938954"/>
    <lineage>
        <taxon>Eukaryota</taxon>
        <taxon>Fungi</taxon>
        <taxon>Fungi incertae sedis</taxon>
        <taxon>Mucoromycota</taxon>
        <taxon>Mucoromycotina</taxon>
        <taxon>Endogonomycetes</taxon>
        <taxon>Endogonales</taxon>
        <taxon>Endogonales incertae sedis</taxon>
        <taxon>Bifiguratus</taxon>
    </lineage>
</organism>
<feature type="region of interest" description="Disordered" evidence="1">
    <location>
        <begin position="204"/>
        <end position="235"/>
    </location>
</feature>
<feature type="compositionally biased region" description="Basic residues" evidence="1">
    <location>
        <begin position="214"/>
        <end position="232"/>
    </location>
</feature>
<feature type="compositionally biased region" description="Basic residues" evidence="1">
    <location>
        <begin position="179"/>
        <end position="188"/>
    </location>
</feature>
<dbReference type="EMBL" id="MVBO01000010">
    <property type="protein sequence ID" value="OZJ05797.1"/>
    <property type="molecule type" value="Genomic_DNA"/>
</dbReference>
<sequence length="469" mass="52652">MAAASEIVVNSMEHEHIARVPNSPRKMLSQPSSNPASPLSSPFSTPVATPTTPRFRQSYLTGIVLASPEAERTPWQDTEQLLDKIMSHKTKFDSYPDSDTDGEDEVISRSRSASIELSSTPPVTTHSPILSLSKKKTTVPEEDSLRPRDETNTMQPEDRASNTGLDGIDSRISDVPSPTRRHSRRVSKKPSSWWAAKEDLLFATRSAATPKQHTGTRKTTQKVDHKQHRKQRQKVDCEHIEHKIADTSKERAEMKVKTPHSDKRSLSADNDIMKDEAKSSIGYEKRENQVLILGIALPTADDLLLDDENPFVDLLTRFNKRLSATSPPAPNAKRQRHDVEDNDLANPRKPLGQVRHINLLDNSQALGASKPMARSNILKYQAPKTTWEKRCQTSYDDDPLSSIKIAALGSNTFYQKLIREEEKPAEPLIANPFKLRTLKTHTSRSPIGKSRTLTGTLPRDDDEFYFSDE</sequence>
<feature type="compositionally biased region" description="Basic and acidic residues" evidence="1">
    <location>
        <begin position="143"/>
        <end position="160"/>
    </location>
</feature>